<dbReference type="InterPro" id="IPR017850">
    <property type="entry name" value="Alkaline_phosphatase_core_sf"/>
</dbReference>
<evidence type="ECO:0000313" key="1">
    <source>
        <dbReference type="EMBL" id="GCD99983.1"/>
    </source>
</evidence>
<keyword evidence="2" id="KW-1185">Reference proteome</keyword>
<dbReference type="SUPFAM" id="SSF53649">
    <property type="entry name" value="Alkaline phosphatase-like"/>
    <property type="match status" value="1"/>
</dbReference>
<comment type="caution">
    <text evidence="1">The sequence shown here is derived from an EMBL/GenBank/DDBJ whole genome shotgun (WGS) entry which is preliminary data.</text>
</comment>
<dbReference type="PANTHER" id="PTHR10151:SF120">
    <property type="entry name" value="BIS(5'-ADENOSYL)-TRIPHOSPHATASE"/>
    <property type="match status" value="1"/>
</dbReference>
<dbReference type="Gene3D" id="3.40.720.10">
    <property type="entry name" value="Alkaline Phosphatase, subunit A"/>
    <property type="match status" value="1"/>
</dbReference>
<dbReference type="InterPro" id="IPR002591">
    <property type="entry name" value="Phosphodiest/P_Trfase"/>
</dbReference>
<dbReference type="PANTHER" id="PTHR10151">
    <property type="entry name" value="ECTONUCLEOTIDE PYROPHOSPHATASE/PHOSPHODIESTERASE"/>
    <property type="match status" value="1"/>
</dbReference>
<evidence type="ECO:0000313" key="2">
    <source>
        <dbReference type="Proteomes" id="UP000286931"/>
    </source>
</evidence>
<accession>A0A401YZH7</accession>
<dbReference type="EMBL" id="BIFH01000036">
    <property type="protein sequence ID" value="GCD99983.1"/>
    <property type="molecule type" value="Genomic_DNA"/>
</dbReference>
<dbReference type="Pfam" id="PF01663">
    <property type="entry name" value="Phosphodiest"/>
    <property type="match status" value="1"/>
</dbReference>
<dbReference type="OrthoDB" id="9779267at2"/>
<protein>
    <submittedName>
        <fullName evidence="1">Alkaline phosphatase family protein</fullName>
    </submittedName>
</protein>
<sequence length="388" mass="41287">MSASVWLDEQPPVPLPRYGTGALCDLLPSIAASLGMPGERNLLGLAPARAACVFLIDGLGWELLRAHPVEAPYLHSLLAGSFAGSGTPLTAGFPATTATSLASFGTGLTPGVHGLVGYSVAVPGENRLMNQLRWVGDIEPRAWQPYSSVLERAAAAGITVAQVNDTMFEHTPLTRAALAGGRYFGAEFGAPRIEAVHRQLARPGPVLIYTYASELDRVGHGMGVDSPEWRAELRRIDGVVRAMAEGLPADSVLYVTADHGMVDVAPEQRVDVDADPGLSAGVALLGGEARARHVYTRPGATRDVYAIWDDMLGDRMWVLTRDEAIESGWFGPKVEDRVRERVGDIVAAAFGDVAVVASRREPGESRLTGVHGSMTAAEQLIPLLEVRS</sequence>
<dbReference type="Proteomes" id="UP000286931">
    <property type="component" value="Unassembled WGS sequence"/>
</dbReference>
<proteinExistence type="predicted"/>
<dbReference type="RefSeq" id="WP_126641739.1">
    <property type="nucleotide sequence ID" value="NZ_BIFH01000036.1"/>
</dbReference>
<reference evidence="1 2" key="1">
    <citation type="submission" date="2018-12" db="EMBL/GenBank/DDBJ databases">
        <title>Draft genome sequence of Embleya hyalina NBRC 13850T.</title>
        <authorList>
            <person name="Komaki H."/>
            <person name="Hosoyama A."/>
            <person name="Kimura A."/>
            <person name="Ichikawa N."/>
            <person name="Tamura T."/>
        </authorList>
    </citation>
    <scope>NUCLEOTIDE SEQUENCE [LARGE SCALE GENOMIC DNA]</scope>
    <source>
        <strain evidence="1 2">NBRC 13850</strain>
    </source>
</reference>
<name>A0A401YZH7_9ACTN</name>
<dbReference type="AlphaFoldDB" id="A0A401YZH7"/>
<gene>
    <name evidence="1" type="ORF">EHYA_07707</name>
</gene>
<dbReference type="GO" id="GO:0016787">
    <property type="term" value="F:hydrolase activity"/>
    <property type="evidence" value="ECO:0007669"/>
    <property type="project" value="UniProtKB-ARBA"/>
</dbReference>
<organism evidence="1 2">
    <name type="scientific">Embleya hyalina</name>
    <dbReference type="NCBI Taxonomy" id="516124"/>
    <lineage>
        <taxon>Bacteria</taxon>
        <taxon>Bacillati</taxon>
        <taxon>Actinomycetota</taxon>
        <taxon>Actinomycetes</taxon>
        <taxon>Kitasatosporales</taxon>
        <taxon>Streptomycetaceae</taxon>
        <taxon>Embleya</taxon>
    </lineage>
</organism>